<evidence type="ECO:0000313" key="1">
    <source>
        <dbReference type="EMBL" id="CAB1439973.1"/>
    </source>
</evidence>
<gene>
    <name evidence="1" type="ORF">PLEPLA_LOCUS27739</name>
</gene>
<protein>
    <submittedName>
        <fullName evidence="1">Uncharacterized protein</fullName>
    </submittedName>
</protein>
<organism evidence="1 2">
    <name type="scientific">Pleuronectes platessa</name>
    <name type="common">European plaice</name>
    <dbReference type="NCBI Taxonomy" id="8262"/>
    <lineage>
        <taxon>Eukaryota</taxon>
        <taxon>Metazoa</taxon>
        <taxon>Chordata</taxon>
        <taxon>Craniata</taxon>
        <taxon>Vertebrata</taxon>
        <taxon>Euteleostomi</taxon>
        <taxon>Actinopterygii</taxon>
        <taxon>Neopterygii</taxon>
        <taxon>Teleostei</taxon>
        <taxon>Neoteleostei</taxon>
        <taxon>Acanthomorphata</taxon>
        <taxon>Carangaria</taxon>
        <taxon>Pleuronectiformes</taxon>
        <taxon>Pleuronectoidei</taxon>
        <taxon>Pleuronectidae</taxon>
        <taxon>Pleuronectes</taxon>
    </lineage>
</organism>
<comment type="caution">
    <text evidence="1">The sequence shown here is derived from an EMBL/GenBank/DDBJ whole genome shotgun (WGS) entry which is preliminary data.</text>
</comment>
<reference evidence="1" key="1">
    <citation type="submission" date="2020-03" db="EMBL/GenBank/DDBJ databases">
        <authorList>
            <person name="Weist P."/>
        </authorList>
    </citation>
    <scope>NUCLEOTIDE SEQUENCE</scope>
</reference>
<evidence type="ECO:0000313" key="2">
    <source>
        <dbReference type="Proteomes" id="UP001153269"/>
    </source>
</evidence>
<dbReference type="EMBL" id="CADEAL010002369">
    <property type="protein sequence ID" value="CAB1439973.1"/>
    <property type="molecule type" value="Genomic_DNA"/>
</dbReference>
<dbReference type="AlphaFoldDB" id="A0A9N7UZL1"/>
<keyword evidence="2" id="KW-1185">Reference proteome</keyword>
<accession>A0A9N7UZL1</accession>
<proteinExistence type="predicted"/>
<sequence>MVRGRAPPPASPDIFNRPPQDWQLGEAMSAMTEGAEAAGLSLGSWSASDCLRACVWIRQHAPLSMMPQLGRGMLDSGFVYSEKLWSHPPTTTPRCTVTLLSYQAPTSPLALKVRCGGARV</sequence>
<name>A0A9N7UZL1_PLEPL</name>
<dbReference type="Proteomes" id="UP001153269">
    <property type="component" value="Unassembled WGS sequence"/>
</dbReference>